<name>A0A1G4BDR2_9PEZI</name>
<dbReference type="OrthoDB" id="10327960at2759"/>
<sequence length="68" mass="7093">MAGENEQDPASQDAQPPSSAAPEAQPSDQNQDQPHLRGGCIDHDGMCCGVWPADGCYPGAFCALCTIM</sequence>
<proteinExistence type="predicted"/>
<dbReference type="RefSeq" id="XP_022476634.1">
    <property type="nucleotide sequence ID" value="XM_022616929.1"/>
</dbReference>
<feature type="region of interest" description="Disordered" evidence="1">
    <location>
        <begin position="1"/>
        <end position="37"/>
    </location>
</feature>
<keyword evidence="3" id="KW-1185">Reference proteome</keyword>
<dbReference type="AlphaFoldDB" id="A0A1G4BDR2"/>
<organism evidence="2 3">
    <name type="scientific">Colletotrichum orchidophilum</name>
    <dbReference type="NCBI Taxonomy" id="1209926"/>
    <lineage>
        <taxon>Eukaryota</taxon>
        <taxon>Fungi</taxon>
        <taxon>Dikarya</taxon>
        <taxon>Ascomycota</taxon>
        <taxon>Pezizomycotina</taxon>
        <taxon>Sordariomycetes</taxon>
        <taxon>Hypocreomycetidae</taxon>
        <taxon>Glomerellales</taxon>
        <taxon>Glomerellaceae</taxon>
        <taxon>Colletotrichum</taxon>
    </lineage>
</organism>
<dbReference type="GeneID" id="34558439"/>
<evidence type="ECO:0000313" key="3">
    <source>
        <dbReference type="Proteomes" id="UP000176998"/>
    </source>
</evidence>
<reference evidence="2 3" key="1">
    <citation type="submission" date="2016-09" db="EMBL/GenBank/DDBJ databases">
        <authorList>
            <person name="Capua I."/>
            <person name="De Benedictis P."/>
            <person name="Joannis T."/>
            <person name="Lombin L.H."/>
            <person name="Cattoli G."/>
        </authorList>
    </citation>
    <scope>NUCLEOTIDE SEQUENCE [LARGE SCALE GENOMIC DNA]</scope>
    <source>
        <strain evidence="2 3">IMI 309357</strain>
    </source>
</reference>
<dbReference type="EMBL" id="MJBS01000036">
    <property type="protein sequence ID" value="OHE99486.1"/>
    <property type="molecule type" value="Genomic_DNA"/>
</dbReference>
<comment type="caution">
    <text evidence="2">The sequence shown here is derived from an EMBL/GenBank/DDBJ whole genome shotgun (WGS) entry which is preliminary data.</text>
</comment>
<evidence type="ECO:0000256" key="1">
    <source>
        <dbReference type="SAM" id="MobiDB-lite"/>
    </source>
</evidence>
<dbReference type="Proteomes" id="UP000176998">
    <property type="component" value="Unassembled WGS sequence"/>
</dbReference>
<evidence type="ECO:0000313" key="2">
    <source>
        <dbReference type="EMBL" id="OHE99486.1"/>
    </source>
</evidence>
<gene>
    <name evidence="2" type="ORF">CORC01_05286</name>
</gene>
<accession>A0A1G4BDR2</accession>
<feature type="compositionally biased region" description="Low complexity" evidence="1">
    <location>
        <begin position="8"/>
        <end position="29"/>
    </location>
</feature>
<protein>
    <submittedName>
        <fullName evidence="2">Uncharacterized protein</fullName>
    </submittedName>
</protein>